<dbReference type="VEuPathDB" id="VectorBase:AMIN011191"/>
<feature type="compositionally biased region" description="Basic and acidic residues" evidence="1">
    <location>
        <begin position="150"/>
        <end position="160"/>
    </location>
</feature>
<keyword evidence="3" id="KW-1185">Reference proteome</keyword>
<reference evidence="3" key="1">
    <citation type="submission" date="2013-03" db="EMBL/GenBank/DDBJ databases">
        <title>The Genome Sequence of Anopheles minimus MINIMUS1.</title>
        <authorList>
            <consortium name="The Broad Institute Genomics Platform"/>
            <person name="Neafsey D.E."/>
            <person name="Walton C."/>
            <person name="Walker B."/>
            <person name="Young S.K."/>
            <person name="Zeng Q."/>
            <person name="Gargeya S."/>
            <person name="Fitzgerald M."/>
            <person name="Haas B."/>
            <person name="Abouelleil A."/>
            <person name="Allen A.W."/>
            <person name="Alvarado L."/>
            <person name="Arachchi H.M."/>
            <person name="Berlin A.M."/>
            <person name="Chapman S.B."/>
            <person name="Gainer-Dewar J."/>
            <person name="Goldberg J."/>
            <person name="Griggs A."/>
            <person name="Gujja S."/>
            <person name="Hansen M."/>
            <person name="Howarth C."/>
            <person name="Imamovic A."/>
            <person name="Ireland A."/>
            <person name="Larimer J."/>
            <person name="McCowan C."/>
            <person name="Murphy C."/>
            <person name="Pearson M."/>
            <person name="Poon T.W."/>
            <person name="Priest M."/>
            <person name="Roberts A."/>
            <person name="Saif S."/>
            <person name="Shea T."/>
            <person name="Sisk P."/>
            <person name="Sykes S."/>
            <person name="Wortman J."/>
            <person name="Nusbaum C."/>
            <person name="Birren B."/>
        </authorList>
    </citation>
    <scope>NUCLEOTIDE SEQUENCE [LARGE SCALE GENOMIC DNA]</scope>
    <source>
        <strain evidence="3">MINIMUS1</strain>
    </source>
</reference>
<evidence type="ECO:0000313" key="2">
    <source>
        <dbReference type="EnsemblMetazoa" id="AMIN011191-PA"/>
    </source>
</evidence>
<accession>A0A182WLB2</accession>
<evidence type="ECO:0000313" key="3">
    <source>
        <dbReference type="Proteomes" id="UP000075920"/>
    </source>
</evidence>
<evidence type="ECO:0000256" key="1">
    <source>
        <dbReference type="SAM" id="MobiDB-lite"/>
    </source>
</evidence>
<feature type="region of interest" description="Disordered" evidence="1">
    <location>
        <begin position="136"/>
        <end position="160"/>
    </location>
</feature>
<dbReference type="Proteomes" id="UP000075920">
    <property type="component" value="Unassembled WGS sequence"/>
</dbReference>
<dbReference type="EnsemblMetazoa" id="AMIN011191-RA">
    <property type="protein sequence ID" value="AMIN011191-PA"/>
    <property type="gene ID" value="AMIN011191"/>
</dbReference>
<reference evidence="2" key="2">
    <citation type="submission" date="2020-05" db="UniProtKB">
        <authorList>
            <consortium name="EnsemblMetazoa"/>
        </authorList>
    </citation>
    <scope>IDENTIFICATION</scope>
    <source>
        <strain evidence="2">MINIMUS1</strain>
    </source>
</reference>
<feature type="compositionally biased region" description="Polar residues" evidence="1">
    <location>
        <begin position="136"/>
        <end position="149"/>
    </location>
</feature>
<dbReference type="AlphaFoldDB" id="A0A182WLB2"/>
<sequence length="160" mass="17960">FCIAGLGIESFYKYAAKNRSFHFHHGFRLCRLPGPESTRATEGNVDEFPHQRLCGNSSARCVWKVSLRIVIPEIEPCRRRHLRNCLTALQQSEEQVPVPIVEWVRSAKQFVHVQPGMSSFGTAMSAKCILSGTTTSMRSKTDANVPTSSRYEENTSKQTG</sequence>
<name>A0A182WLB2_9DIPT</name>
<protein>
    <submittedName>
        <fullName evidence="2">Uncharacterized protein</fullName>
    </submittedName>
</protein>
<organism evidence="2 3">
    <name type="scientific">Anopheles minimus</name>
    <dbReference type="NCBI Taxonomy" id="112268"/>
    <lineage>
        <taxon>Eukaryota</taxon>
        <taxon>Metazoa</taxon>
        <taxon>Ecdysozoa</taxon>
        <taxon>Arthropoda</taxon>
        <taxon>Hexapoda</taxon>
        <taxon>Insecta</taxon>
        <taxon>Pterygota</taxon>
        <taxon>Neoptera</taxon>
        <taxon>Endopterygota</taxon>
        <taxon>Diptera</taxon>
        <taxon>Nematocera</taxon>
        <taxon>Culicoidea</taxon>
        <taxon>Culicidae</taxon>
        <taxon>Anophelinae</taxon>
        <taxon>Anopheles</taxon>
    </lineage>
</organism>
<proteinExistence type="predicted"/>